<dbReference type="KEGG" id="vna:PN96_01790"/>
<sequence length="69" mass="8658">MENITKNCERALLTTQQNWIQLIFSKLYLWKRNHRTRRHLRELPEHLWNDIGLEKHEVLKESHKPFWRP</sequence>
<dbReference type="Proteomes" id="UP000092741">
    <property type="component" value="Chromosome 1"/>
</dbReference>
<gene>
    <name evidence="2" type="ORF">BA890_11485</name>
</gene>
<feature type="domain" description="YjiS-like" evidence="1">
    <location>
        <begin position="26"/>
        <end position="54"/>
    </location>
</feature>
<dbReference type="RefSeq" id="WP_020334464.1">
    <property type="nucleotide sequence ID" value="NZ_ATFJ01000022.1"/>
</dbReference>
<dbReference type="EMBL" id="CP016345">
    <property type="protein sequence ID" value="ANQ13369.1"/>
    <property type="molecule type" value="Genomic_DNA"/>
</dbReference>
<dbReference type="InterPro" id="IPR009506">
    <property type="entry name" value="YjiS-like"/>
</dbReference>
<accession>A0AAN1CWA8</accession>
<protein>
    <recommendedName>
        <fullName evidence="1">YjiS-like domain-containing protein</fullName>
    </recommendedName>
</protein>
<dbReference type="GeneID" id="70911506"/>
<evidence type="ECO:0000313" key="2">
    <source>
        <dbReference type="EMBL" id="ANQ13369.1"/>
    </source>
</evidence>
<dbReference type="Pfam" id="PF06568">
    <property type="entry name" value="YjiS-like"/>
    <property type="match status" value="1"/>
</dbReference>
<keyword evidence="3" id="KW-1185">Reference proteome</keyword>
<dbReference type="AlphaFoldDB" id="A0AAN1CWA8"/>
<evidence type="ECO:0000259" key="1">
    <source>
        <dbReference type="Pfam" id="PF06568"/>
    </source>
</evidence>
<name>A0AAN1CWA8_VIBNA</name>
<proteinExistence type="predicted"/>
<evidence type="ECO:0000313" key="3">
    <source>
        <dbReference type="Proteomes" id="UP000092741"/>
    </source>
</evidence>
<reference evidence="2 3" key="1">
    <citation type="submission" date="2016-07" db="EMBL/GenBank/DDBJ databases">
        <title>Developing Vibrio natriegens as a novel, fast-growing host for biotechnology.</title>
        <authorList>
            <person name="Weinstock M.T."/>
            <person name="Hesek E.D."/>
            <person name="Wilson C.M."/>
            <person name="Gibson D.G."/>
        </authorList>
    </citation>
    <scope>NUCLEOTIDE SEQUENCE [LARGE SCALE GENOMIC DNA]</scope>
    <source>
        <strain evidence="2 3">ATCC 14048</strain>
    </source>
</reference>
<organism evidence="2 3">
    <name type="scientific">Vibrio natriegens NBRC 15636 = ATCC 14048 = DSM 759</name>
    <dbReference type="NCBI Taxonomy" id="1219067"/>
    <lineage>
        <taxon>Bacteria</taxon>
        <taxon>Pseudomonadati</taxon>
        <taxon>Pseudomonadota</taxon>
        <taxon>Gammaproteobacteria</taxon>
        <taxon>Vibrionales</taxon>
        <taxon>Vibrionaceae</taxon>
        <taxon>Vibrio</taxon>
    </lineage>
</organism>